<evidence type="ECO:0000256" key="1">
    <source>
        <dbReference type="SAM" id="MobiDB-lite"/>
    </source>
</evidence>
<protein>
    <submittedName>
        <fullName evidence="4">DUF4430 domain-containing protein</fullName>
    </submittedName>
</protein>
<keyword evidence="5" id="KW-1185">Reference proteome</keyword>
<sequence>MKTKKLWSAILAFALVVSSTASGAWNGSAAKAAETKAKVLAYVAVENDAATGSAIKIDKTPVLLDEGSTALDALQQVLDTNGYKDKYKVKTESYGDTIDEIDGMGTVAIDPATYTYVYWSFGVNGEAASVVAGNYKLKNNDRISYVYTSDYTNVECDSFKDDNSKDPNEAQAETLVNTAKLKEQALAGTIYKTQFENGKVVPGLDDINSLYTVFSLARANYGKDDADVQAFYDAVYTKIEKQFAAIKAGKKVYDTQGKEISFDQIIAGGYASTFYAKAALCVEALGKNPKDVGGVDLIEKLADRSIYEGSNSYITVRAPMVLFALDAMDAEIPEGDAYITREEIVKELLDQVDAQITQSILWKSWDSAAMTIQALAPYVGTGIGEVSGDDVDTAVDKVLGLLATMQGSDGKFGTDSWNPNGNVWTLAQIMITMGCFDIAPITQDEDTVYDFIKNGNTVFDAAASFVDEKTGTVDAALMGYQPEQLLRGLTACIRAENSESGLFDLVDDVAYTAKESKKTELTADMISQIADQTYTGEACTPEVVVTANGKTIVKDTDYRVTYFENIAAGDKTAYAVVQGIGDYYMNQRVNFSIIKKEEPTNPPVVTTVPTNTPVTPTKAPVPTKKPSKQTKKTTLRKPVIKKVKAGKKTLTVQFAKVKNAKKYVVEVSTNKKFKKNVLKKTVKKGTKAVFKKLRSKKTYYVRVRALNGKNKSAYSKVKSKKVK</sequence>
<dbReference type="InterPro" id="IPR003961">
    <property type="entry name" value="FN3_dom"/>
</dbReference>
<reference evidence="4 5" key="1">
    <citation type="submission" date="2020-08" db="EMBL/GenBank/DDBJ databases">
        <title>Genome public.</title>
        <authorList>
            <person name="Liu C."/>
            <person name="Sun Q."/>
        </authorList>
    </citation>
    <scope>NUCLEOTIDE SEQUENCE [LARGE SCALE GENOMIC DNA]</scope>
    <source>
        <strain evidence="4 5">BX3</strain>
    </source>
</reference>
<dbReference type="SUPFAM" id="SSF49265">
    <property type="entry name" value="Fibronectin type III"/>
    <property type="match status" value="1"/>
</dbReference>
<dbReference type="RefSeq" id="WP_249305761.1">
    <property type="nucleotide sequence ID" value="NZ_JACRSW010000040.1"/>
</dbReference>
<dbReference type="EMBL" id="JACRSW010000040">
    <property type="protein sequence ID" value="MBC8558362.1"/>
    <property type="molecule type" value="Genomic_DNA"/>
</dbReference>
<feature type="compositionally biased region" description="Low complexity" evidence="1">
    <location>
        <begin position="603"/>
        <end position="624"/>
    </location>
</feature>
<evidence type="ECO:0000256" key="2">
    <source>
        <dbReference type="SAM" id="SignalP"/>
    </source>
</evidence>
<dbReference type="InterPro" id="IPR036116">
    <property type="entry name" value="FN3_sf"/>
</dbReference>
<proteinExistence type="predicted"/>
<dbReference type="Pfam" id="PF14478">
    <property type="entry name" value="DUF4430"/>
    <property type="match status" value="1"/>
</dbReference>
<name>A0ABR7MX34_9FIRM</name>
<dbReference type="Proteomes" id="UP000637513">
    <property type="component" value="Unassembled WGS sequence"/>
</dbReference>
<dbReference type="Gene3D" id="2.60.40.10">
    <property type="entry name" value="Immunoglobulins"/>
    <property type="match status" value="1"/>
</dbReference>
<feature type="region of interest" description="Disordered" evidence="1">
    <location>
        <begin position="602"/>
        <end position="633"/>
    </location>
</feature>
<accession>A0ABR7MX34</accession>
<dbReference type="CDD" id="cd00063">
    <property type="entry name" value="FN3"/>
    <property type="match status" value="1"/>
</dbReference>
<evidence type="ECO:0000313" key="4">
    <source>
        <dbReference type="EMBL" id="MBC8558362.1"/>
    </source>
</evidence>
<dbReference type="InterPro" id="IPR027954">
    <property type="entry name" value="Transcobalamin-like_C"/>
</dbReference>
<gene>
    <name evidence="4" type="ORF">H8700_11715</name>
</gene>
<feature type="chain" id="PRO_5045602509" evidence="2">
    <location>
        <begin position="24"/>
        <end position="723"/>
    </location>
</feature>
<evidence type="ECO:0000313" key="5">
    <source>
        <dbReference type="Proteomes" id="UP000637513"/>
    </source>
</evidence>
<comment type="caution">
    <text evidence="4">The sequence shown here is derived from an EMBL/GenBank/DDBJ whole genome shotgun (WGS) entry which is preliminary data.</text>
</comment>
<evidence type="ECO:0000259" key="3">
    <source>
        <dbReference type="Pfam" id="PF14478"/>
    </source>
</evidence>
<organism evidence="4 5">
    <name type="scientific">Jutongia hominis</name>
    <dbReference type="NCBI Taxonomy" id="2763664"/>
    <lineage>
        <taxon>Bacteria</taxon>
        <taxon>Bacillati</taxon>
        <taxon>Bacillota</taxon>
        <taxon>Clostridia</taxon>
        <taxon>Lachnospirales</taxon>
        <taxon>Lachnospiraceae</taxon>
        <taxon>Jutongia</taxon>
    </lineage>
</organism>
<dbReference type="InterPro" id="IPR013783">
    <property type="entry name" value="Ig-like_fold"/>
</dbReference>
<feature type="domain" description="Transcobalamin-like C-terminal" evidence="3">
    <location>
        <begin position="67"/>
        <end position="147"/>
    </location>
</feature>
<feature type="signal peptide" evidence="2">
    <location>
        <begin position="1"/>
        <end position="23"/>
    </location>
</feature>
<keyword evidence="2" id="KW-0732">Signal</keyword>
<dbReference type="Gene3D" id="2.170.130.30">
    <property type="match status" value="1"/>
</dbReference>